<dbReference type="EMBL" id="CP031775">
    <property type="protein sequence ID" value="QDZ89773.1"/>
    <property type="molecule type" value="Genomic_DNA"/>
</dbReference>
<feature type="transmembrane region" description="Helical" evidence="1">
    <location>
        <begin position="287"/>
        <end position="304"/>
    </location>
</feature>
<feature type="transmembrane region" description="Helical" evidence="1">
    <location>
        <begin position="244"/>
        <end position="267"/>
    </location>
</feature>
<feature type="transmembrane region" description="Helical" evidence="1">
    <location>
        <begin position="215"/>
        <end position="232"/>
    </location>
</feature>
<feature type="transmembrane region" description="Helical" evidence="1">
    <location>
        <begin position="176"/>
        <end position="195"/>
    </location>
</feature>
<proteinExistence type="predicted"/>
<organism evidence="2 3">
    <name type="scientific">Shewanella decolorationis</name>
    <dbReference type="NCBI Taxonomy" id="256839"/>
    <lineage>
        <taxon>Bacteria</taxon>
        <taxon>Pseudomonadati</taxon>
        <taxon>Pseudomonadota</taxon>
        <taxon>Gammaproteobacteria</taxon>
        <taxon>Alteromonadales</taxon>
        <taxon>Shewanellaceae</taxon>
        <taxon>Shewanella</taxon>
    </lineage>
</organism>
<reference evidence="2 3" key="1">
    <citation type="journal article" date="2019" name="Ecotoxicol. Environ. Saf.">
        <title>Microbial characterization of heavy metal resistant bacterial strains isolated from an electroplating wastewater treatment plant.</title>
        <authorList>
            <person name="Cai X."/>
            <person name="Zheng X."/>
            <person name="Zhang D."/>
            <person name="Iqbal W."/>
            <person name="Liu C."/>
            <person name="Yang B."/>
            <person name="Zhao X."/>
            <person name="Lu X."/>
            <person name="Mao Y."/>
        </authorList>
    </citation>
    <scope>NUCLEOTIDE SEQUENCE [LARGE SCALE GENOMIC DNA]</scope>
    <source>
        <strain evidence="2 3">Ni1-3</strain>
    </source>
</reference>
<dbReference type="AlphaFoldDB" id="A0A5B8QTJ4"/>
<protein>
    <submittedName>
        <fullName evidence="2">Uncharacterized protein</fullName>
    </submittedName>
</protein>
<gene>
    <name evidence="2" type="ORF">D0436_04400</name>
</gene>
<feature type="transmembrane region" description="Helical" evidence="1">
    <location>
        <begin position="112"/>
        <end position="139"/>
    </location>
</feature>
<sequence length="316" mass="35701">MELVDRYIAAVQRELPEDKRQEISRELKANICDQLDALAEQGDLSESQIAAVLKQMGHPAQVAWQFVPPSPIVANEDISLFKYTLYMVLGVLFVLQVIGGATQWLGASEGSLLGFLLHIVHGFIGDACFAFTVIVLSFWSFSIQGKSISAGCSKDWQPQQLPKVAPSWQHIRFSDVFSDLATYLFLLMVIWSSVWMSAEQLAARSVIFSVNVQQLLQWFSPIILLSILNSFWQLRRQVWTETLLLTNMGINLAYALFLVFLAFNSPLLQVQGSDLNGLFTVQQLDKWLSHALLVTALFPSYECIRDLLRWRKLIAS</sequence>
<accession>A0A5B8QTJ4</accession>
<dbReference type="Proteomes" id="UP000321124">
    <property type="component" value="Chromosome"/>
</dbReference>
<dbReference type="RefSeq" id="WP_208661586.1">
    <property type="nucleotide sequence ID" value="NZ_CP031775.2"/>
</dbReference>
<keyword evidence="1" id="KW-1133">Transmembrane helix</keyword>
<dbReference type="Pfam" id="PF22564">
    <property type="entry name" value="HAAS"/>
    <property type="match status" value="1"/>
</dbReference>
<keyword evidence="1" id="KW-0812">Transmembrane</keyword>
<evidence type="ECO:0000313" key="2">
    <source>
        <dbReference type="EMBL" id="QDZ89773.1"/>
    </source>
</evidence>
<keyword evidence="1" id="KW-0472">Membrane</keyword>
<name>A0A5B8QTJ4_9GAMM</name>
<dbReference type="KEGG" id="sdeo:D0436_04400"/>
<evidence type="ECO:0000256" key="1">
    <source>
        <dbReference type="SAM" id="Phobius"/>
    </source>
</evidence>
<feature type="transmembrane region" description="Helical" evidence="1">
    <location>
        <begin position="85"/>
        <end position="106"/>
    </location>
</feature>
<evidence type="ECO:0000313" key="3">
    <source>
        <dbReference type="Proteomes" id="UP000321124"/>
    </source>
</evidence>